<dbReference type="CDD" id="cd01991">
    <property type="entry name" value="Asn_synthase_B_C"/>
    <property type="match status" value="1"/>
</dbReference>
<dbReference type="InterPro" id="IPR014729">
    <property type="entry name" value="Rossmann-like_a/b/a_fold"/>
</dbReference>
<dbReference type="NCBIfam" id="TIGR01536">
    <property type="entry name" value="asn_synth_AEB"/>
    <property type="match status" value="1"/>
</dbReference>
<dbReference type="SUPFAM" id="SSF52402">
    <property type="entry name" value="Adenine nucleotide alpha hydrolases-like"/>
    <property type="match status" value="1"/>
</dbReference>
<comment type="catalytic activity">
    <reaction evidence="7">
        <text>L-aspartate + L-glutamine + ATP + H2O = L-asparagine + L-glutamate + AMP + diphosphate + H(+)</text>
        <dbReference type="Rhea" id="RHEA:12228"/>
        <dbReference type="ChEBI" id="CHEBI:15377"/>
        <dbReference type="ChEBI" id="CHEBI:15378"/>
        <dbReference type="ChEBI" id="CHEBI:29985"/>
        <dbReference type="ChEBI" id="CHEBI:29991"/>
        <dbReference type="ChEBI" id="CHEBI:30616"/>
        <dbReference type="ChEBI" id="CHEBI:33019"/>
        <dbReference type="ChEBI" id="CHEBI:58048"/>
        <dbReference type="ChEBI" id="CHEBI:58359"/>
        <dbReference type="ChEBI" id="CHEBI:456215"/>
        <dbReference type="EC" id="6.3.5.4"/>
    </reaction>
</comment>
<dbReference type="InterPro" id="IPR006426">
    <property type="entry name" value="Asn_synth_AEB"/>
</dbReference>
<dbReference type="InterPro" id="IPR051786">
    <property type="entry name" value="ASN_synthetase/amidase"/>
</dbReference>
<evidence type="ECO:0000256" key="9">
    <source>
        <dbReference type="PIRSR" id="PIRSR001589-2"/>
    </source>
</evidence>
<reference evidence="12 13" key="1">
    <citation type="journal article" date="2016" name="Nat. Commun.">
        <title>Thousands of microbial genomes shed light on interconnected biogeochemical processes in an aquifer system.</title>
        <authorList>
            <person name="Anantharaman K."/>
            <person name="Brown C.T."/>
            <person name="Hug L.A."/>
            <person name="Sharon I."/>
            <person name="Castelle C.J."/>
            <person name="Probst A.J."/>
            <person name="Thomas B.C."/>
            <person name="Singh A."/>
            <person name="Wilkins M.J."/>
            <person name="Karaoz U."/>
            <person name="Brodie E.L."/>
            <person name="Williams K.H."/>
            <person name="Hubbard S.S."/>
            <person name="Banfield J.F."/>
        </authorList>
    </citation>
    <scope>NUCLEOTIDE SEQUENCE [LARGE SCALE GENOMIC DNA]</scope>
</reference>
<dbReference type="Pfam" id="PF13537">
    <property type="entry name" value="GATase_7"/>
    <property type="match status" value="1"/>
</dbReference>
<comment type="caution">
    <text evidence="12">The sequence shown here is derived from an EMBL/GenBank/DDBJ whole genome shotgun (WGS) entry which is preliminary data.</text>
</comment>
<evidence type="ECO:0000256" key="4">
    <source>
        <dbReference type="ARBA" id="ARBA00022741"/>
    </source>
</evidence>
<sequence length="615" mass="70010">MCGIAGFTGSRQPDLLRRMTGSLHYRGPDADGFFEGKGINLGHRRLSIIDLTTGTQPMFSADKNLAIIFNGEIYNFQELRSLVPDYPFQTSSDTEVIMALYRKYGPDGLSRMNGMFAFALWDTSADRLLLARDRMGKKPIYYVEHGGNLYFASEPKALLFALHTREMDQAAASLFFELQFIPGRQSIYRGVFRLLPGEYAVWERGKLVTTRYWNLRFDGSSESSTDRLGTLLADATKLRLISDVPLGIFLSGGIDSSTVAYYAVQAATKRIKTFSIGFTDPSFDESKYFNAVAKRLGTEHSHHLFTERELLDVIPLIFDRLDEPLADASILPTYLLSRFTREKVTVALGGDGADELFAGYPTFIAHTLAGRYASVPGFARTWAEKIVRTIPVSHRNISFDFKLKQFIKGASLSGTARDRAWTAAFAPEELQHLLSHDVFQSVSEERERIAAESLTNSADSDETAVLRFWQQGYLVDDILTKVDRAAMYSSLEVRAPFLDHRIVEYVNNLPYTWKLRHRVTKFLLKELMRGKLPDEIIDRPKKGFGIPIASWLTKELKEYMLEVLRPRAVSAAGLQSVYVSRLIDEHLTHRSDNRMKLWSLIVFMEWHRRWLRARI</sequence>
<gene>
    <name evidence="12" type="ORF">A2677_04130</name>
</gene>
<evidence type="ECO:0000256" key="8">
    <source>
        <dbReference type="PIRSR" id="PIRSR001589-1"/>
    </source>
</evidence>
<feature type="site" description="Important for beta-aspartyl-AMP intermediate formation" evidence="10">
    <location>
        <position position="351"/>
    </location>
</feature>
<dbReference type="InterPro" id="IPR033738">
    <property type="entry name" value="AsnB_N"/>
</dbReference>
<dbReference type="CDD" id="cd00712">
    <property type="entry name" value="AsnB"/>
    <property type="match status" value="1"/>
</dbReference>
<dbReference type="EC" id="6.3.5.4" evidence="3"/>
<evidence type="ECO:0000256" key="7">
    <source>
        <dbReference type="ARBA" id="ARBA00048741"/>
    </source>
</evidence>
<keyword evidence="8" id="KW-0061">Asparagine biosynthesis</keyword>
<accession>A0A1G2BLZ3</accession>
<feature type="binding site" evidence="9">
    <location>
        <position position="276"/>
    </location>
    <ligand>
        <name>ATP</name>
        <dbReference type="ChEBI" id="CHEBI:30616"/>
    </ligand>
</feature>
<keyword evidence="8" id="KW-0028">Amino-acid biosynthesis</keyword>
<feature type="binding site" evidence="9">
    <location>
        <position position="93"/>
    </location>
    <ligand>
        <name>L-glutamine</name>
        <dbReference type="ChEBI" id="CHEBI:58359"/>
    </ligand>
</feature>
<comment type="similarity">
    <text evidence="2">Belongs to the asparagine synthetase family.</text>
</comment>
<dbReference type="Pfam" id="PF00733">
    <property type="entry name" value="Asn_synthase"/>
    <property type="match status" value="1"/>
</dbReference>
<name>A0A1G2BLZ3_9BACT</name>
<dbReference type="GO" id="GO:0006529">
    <property type="term" value="P:asparagine biosynthetic process"/>
    <property type="evidence" value="ECO:0007669"/>
    <property type="project" value="UniProtKB-KW"/>
</dbReference>
<organism evidence="12 13">
    <name type="scientific">Candidatus Komeilibacteria bacterium RIFCSPHIGHO2_01_FULL_52_14</name>
    <dbReference type="NCBI Taxonomy" id="1798549"/>
    <lineage>
        <taxon>Bacteria</taxon>
        <taxon>Candidatus Komeiliibacteriota</taxon>
    </lineage>
</organism>
<evidence type="ECO:0000313" key="12">
    <source>
        <dbReference type="EMBL" id="OGY90188.1"/>
    </source>
</evidence>
<keyword evidence="6 8" id="KW-0315">Glutamine amidotransferase</keyword>
<dbReference type="GO" id="GO:0005524">
    <property type="term" value="F:ATP binding"/>
    <property type="evidence" value="ECO:0007669"/>
    <property type="project" value="UniProtKB-KW"/>
</dbReference>
<dbReference type="GO" id="GO:0005829">
    <property type="term" value="C:cytosol"/>
    <property type="evidence" value="ECO:0007669"/>
    <property type="project" value="TreeGrafter"/>
</dbReference>
<evidence type="ECO:0000256" key="1">
    <source>
        <dbReference type="ARBA" id="ARBA00005187"/>
    </source>
</evidence>
<dbReference type="EMBL" id="MHKK01000015">
    <property type="protein sequence ID" value="OGY90188.1"/>
    <property type="molecule type" value="Genomic_DNA"/>
</dbReference>
<evidence type="ECO:0000256" key="3">
    <source>
        <dbReference type="ARBA" id="ARBA00012737"/>
    </source>
</evidence>
<keyword evidence="4 9" id="KW-0547">Nucleotide-binding</keyword>
<dbReference type="InterPro" id="IPR029055">
    <property type="entry name" value="Ntn_hydrolases_N"/>
</dbReference>
<dbReference type="InterPro" id="IPR001962">
    <property type="entry name" value="Asn_synthase"/>
</dbReference>
<evidence type="ECO:0000256" key="6">
    <source>
        <dbReference type="ARBA" id="ARBA00022962"/>
    </source>
</evidence>
<dbReference type="AlphaFoldDB" id="A0A1G2BLZ3"/>
<comment type="pathway">
    <text evidence="1">Amino-acid biosynthesis; L-asparagine biosynthesis; L-asparagine from L-aspartate (L-Gln route): step 1/1.</text>
</comment>
<dbReference type="SUPFAM" id="SSF56235">
    <property type="entry name" value="N-terminal nucleophile aminohydrolases (Ntn hydrolases)"/>
    <property type="match status" value="1"/>
</dbReference>
<dbReference type="Gene3D" id="3.60.20.10">
    <property type="entry name" value="Glutamine Phosphoribosylpyrophosphate, subunit 1, domain 1"/>
    <property type="match status" value="1"/>
</dbReference>
<dbReference type="PROSITE" id="PS51278">
    <property type="entry name" value="GATASE_TYPE_2"/>
    <property type="match status" value="1"/>
</dbReference>
<dbReference type="PIRSF" id="PIRSF001589">
    <property type="entry name" value="Asn_synthetase_glu-h"/>
    <property type="match status" value="1"/>
</dbReference>
<protein>
    <recommendedName>
        <fullName evidence="3">asparagine synthase (glutamine-hydrolyzing)</fullName>
        <ecNumber evidence="3">6.3.5.4</ecNumber>
    </recommendedName>
</protein>
<dbReference type="InterPro" id="IPR017932">
    <property type="entry name" value="GATase_2_dom"/>
</dbReference>
<evidence type="ECO:0000256" key="5">
    <source>
        <dbReference type="ARBA" id="ARBA00022840"/>
    </source>
</evidence>
<evidence type="ECO:0000259" key="11">
    <source>
        <dbReference type="PROSITE" id="PS51278"/>
    </source>
</evidence>
<evidence type="ECO:0000256" key="2">
    <source>
        <dbReference type="ARBA" id="ARBA00005752"/>
    </source>
</evidence>
<keyword evidence="5 9" id="KW-0067">ATP-binding</keyword>
<dbReference type="Proteomes" id="UP000177817">
    <property type="component" value="Unassembled WGS sequence"/>
</dbReference>
<dbReference type="GO" id="GO:0004066">
    <property type="term" value="F:asparagine synthase (glutamine-hydrolyzing) activity"/>
    <property type="evidence" value="ECO:0007669"/>
    <property type="project" value="UniProtKB-EC"/>
</dbReference>
<evidence type="ECO:0000313" key="13">
    <source>
        <dbReference type="Proteomes" id="UP000177817"/>
    </source>
</evidence>
<dbReference type="PANTHER" id="PTHR43284:SF1">
    <property type="entry name" value="ASPARAGINE SYNTHETASE"/>
    <property type="match status" value="1"/>
</dbReference>
<proteinExistence type="inferred from homology"/>
<evidence type="ECO:0000256" key="10">
    <source>
        <dbReference type="PIRSR" id="PIRSR001589-3"/>
    </source>
</evidence>
<feature type="domain" description="Glutamine amidotransferase type-2" evidence="11">
    <location>
        <begin position="2"/>
        <end position="205"/>
    </location>
</feature>
<feature type="active site" description="For GATase activity" evidence="8">
    <location>
        <position position="2"/>
    </location>
</feature>
<dbReference type="Gene3D" id="3.40.50.620">
    <property type="entry name" value="HUPs"/>
    <property type="match status" value="1"/>
</dbReference>
<dbReference type="PANTHER" id="PTHR43284">
    <property type="entry name" value="ASPARAGINE SYNTHETASE (GLUTAMINE-HYDROLYZING)"/>
    <property type="match status" value="1"/>
</dbReference>